<dbReference type="FunFam" id="1.25.40.10:FF:000242">
    <property type="entry name" value="Pentatricopeptide repeat-containing protein"/>
    <property type="match status" value="1"/>
</dbReference>
<accession>A0A8J5GDE6</accession>
<evidence type="ECO:0000256" key="1">
    <source>
        <dbReference type="ARBA" id="ARBA00022737"/>
    </source>
</evidence>
<dbReference type="InterPro" id="IPR002885">
    <property type="entry name" value="PPR_rpt"/>
</dbReference>
<keyword evidence="4" id="KW-1185">Reference proteome</keyword>
<evidence type="ECO:0000313" key="3">
    <source>
        <dbReference type="EMBL" id="KAG6505221.1"/>
    </source>
</evidence>
<dbReference type="NCBIfam" id="TIGR00756">
    <property type="entry name" value="PPR"/>
    <property type="match status" value="4"/>
</dbReference>
<dbReference type="InterPro" id="IPR046960">
    <property type="entry name" value="PPR_At4g14850-like_plant"/>
</dbReference>
<dbReference type="PROSITE" id="PS51375">
    <property type="entry name" value="PPR"/>
    <property type="match status" value="4"/>
</dbReference>
<organism evidence="3 4">
    <name type="scientific">Zingiber officinale</name>
    <name type="common">Ginger</name>
    <name type="synonym">Amomum zingiber</name>
    <dbReference type="NCBI Taxonomy" id="94328"/>
    <lineage>
        <taxon>Eukaryota</taxon>
        <taxon>Viridiplantae</taxon>
        <taxon>Streptophyta</taxon>
        <taxon>Embryophyta</taxon>
        <taxon>Tracheophyta</taxon>
        <taxon>Spermatophyta</taxon>
        <taxon>Magnoliopsida</taxon>
        <taxon>Liliopsida</taxon>
        <taxon>Zingiberales</taxon>
        <taxon>Zingiberaceae</taxon>
        <taxon>Zingiber</taxon>
    </lineage>
</organism>
<evidence type="ECO:0000256" key="2">
    <source>
        <dbReference type="PROSITE-ProRule" id="PRU00708"/>
    </source>
</evidence>
<dbReference type="AlphaFoldDB" id="A0A8J5GDE6"/>
<dbReference type="Pfam" id="PF01535">
    <property type="entry name" value="PPR"/>
    <property type="match status" value="4"/>
</dbReference>
<dbReference type="Pfam" id="PF12854">
    <property type="entry name" value="PPR_1"/>
    <property type="match status" value="1"/>
</dbReference>
<dbReference type="PANTHER" id="PTHR47926:SF411">
    <property type="entry name" value="PENTATRICOPEPTIDE REPEAT-CONTAINING PROTEIN"/>
    <property type="match status" value="1"/>
</dbReference>
<dbReference type="InterPro" id="IPR046848">
    <property type="entry name" value="E_motif"/>
</dbReference>
<protein>
    <recommendedName>
        <fullName evidence="5">Pentatricopeptide repeat-containing protein</fullName>
    </recommendedName>
</protein>
<feature type="repeat" description="PPR" evidence="2">
    <location>
        <begin position="176"/>
        <end position="210"/>
    </location>
</feature>
<keyword evidence="1" id="KW-0677">Repeat</keyword>
<dbReference type="PANTHER" id="PTHR47926">
    <property type="entry name" value="PENTATRICOPEPTIDE REPEAT-CONTAINING PROTEIN"/>
    <property type="match status" value="1"/>
</dbReference>
<feature type="repeat" description="PPR" evidence="2">
    <location>
        <begin position="310"/>
        <end position="344"/>
    </location>
</feature>
<dbReference type="Pfam" id="PF13041">
    <property type="entry name" value="PPR_2"/>
    <property type="match status" value="1"/>
</dbReference>
<sequence>MSSGCANNSAAERRVLSLLHDRAARGHLPAIYAHVLRHDLRGSDPVATHLVSTCTAVRRPSFALRLFRHHPSPSLFLFSATIKALSLSLAYAPDAFRLFALLRSRYLSPDRLTISPLLKAAAHIADLRLARSLHGFAFLSGFASHLPVAVGLLELYNSCGHMFDAHKVFNEMPQRDVIAWNLMINGYCKKGDWESALGLFRRMNERSVVTWNSIIAGLARCGQDIYTLQIFHEMWETSGFEPDDATVVAVLPVCARLGELDLGIQIHRYAERKGLLNDALHVANSIIDMYCKCGDLASAKALFDEMPQRTVVSWNAMIGGMSFNGRGQEGLDLFDEMLRRRERPNGGTFVSVLGCCTHEGRVERGQEIFQSMAVEHGVRPGMEHYGCMVDLLGRRGKVVEAYGLVRSMPMRANAAIWGALLSACRSFGELGMAEVAVKELIELEPWNSGNYVLLGNLLSEMGKWEEAEKVRLLMKGKSVEKSPGQSLVVAEI</sequence>
<dbReference type="FunFam" id="1.25.40.10:FF:000921">
    <property type="entry name" value="Pentatricopeptide repeat-containing protein At5g48910"/>
    <property type="match status" value="1"/>
</dbReference>
<proteinExistence type="predicted"/>
<feature type="repeat" description="PPR" evidence="2">
    <location>
        <begin position="279"/>
        <end position="309"/>
    </location>
</feature>
<dbReference type="Pfam" id="PF20431">
    <property type="entry name" value="E_motif"/>
    <property type="match status" value="1"/>
</dbReference>
<dbReference type="GO" id="GO:0003723">
    <property type="term" value="F:RNA binding"/>
    <property type="evidence" value="ECO:0007669"/>
    <property type="project" value="InterPro"/>
</dbReference>
<dbReference type="Proteomes" id="UP000734854">
    <property type="component" value="Unassembled WGS sequence"/>
</dbReference>
<evidence type="ECO:0000313" key="4">
    <source>
        <dbReference type="Proteomes" id="UP000734854"/>
    </source>
</evidence>
<dbReference type="EMBL" id="JACMSC010000010">
    <property type="protein sequence ID" value="KAG6505221.1"/>
    <property type="molecule type" value="Genomic_DNA"/>
</dbReference>
<comment type="caution">
    <text evidence="3">The sequence shown here is derived from an EMBL/GenBank/DDBJ whole genome shotgun (WGS) entry which is preliminary data.</text>
</comment>
<reference evidence="3 4" key="1">
    <citation type="submission" date="2020-08" db="EMBL/GenBank/DDBJ databases">
        <title>Plant Genome Project.</title>
        <authorList>
            <person name="Zhang R.-G."/>
        </authorList>
    </citation>
    <scope>NUCLEOTIDE SEQUENCE [LARGE SCALE GENOMIC DNA]</scope>
    <source>
        <tissue evidence="3">Rhizome</tissue>
    </source>
</reference>
<dbReference type="OrthoDB" id="185373at2759"/>
<gene>
    <name evidence="3" type="ORF">ZIOFF_037575</name>
</gene>
<name>A0A8J5GDE6_ZINOF</name>
<evidence type="ECO:0008006" key="5">
    <source>
        <dbReference type="Google" id="ProtNLM"/>
    </source>
</evidence>
<feature type="repeat" description="PPR" evidence="2">
    <location>
        <begin position="345"/>
        <end position="380"/>
    </location>
</feature>
<dbReference type="GO" id="GO:0009451">
    <property type="term" value="P:RNA modification"/>
    <property type="evidence" value="ECO:0007669"/>
    <property type="project" value="InterPro"/>
</dbReference>